<gene>
    <name evidence="1" type="ORF">GOCE00092_LOCUS3721</name>
</gene>
<dbReference type="EMBL" id="HBGK01007174">
    <property type="protein sequence ID" value="CAD9274813.1"/>
    <property type="molecule type" value="Transcribed_RNA"/>
</dbReference>
<dbReference type="AlphaFoldDB" id="A0A7S1USE3"/>
<reference evidence="1" key="1">
    <citation type="submission" date="2021-01" db="EMBL/GenBank/DDBJ databases">
        <authorList>
            <person name="Corre E."/>
            <person name="Pelletier E."/>
            <person name="Niang G."/>
            <person name="Scheremetjew M."/>
            <person name="Finn R."/>
            <person name="Kale V."/>
            <person name="Holt S."/>
            <person name="Cochrane G."/>
            <person name="Meng A."/>
            <person name="Brown T."/>
            <person name="Cohen L."/>
        </authorList>
    </citation>
    <scope>NUCLEOTIDE SEQUENCE</scope>
    <source>
        <strain evidence="1">CCMP 410</strain>
    </source>
</reference>
<protein>
    <submittedName>
        <fullName evidence="1">Uncharacterized protein</fullName>
    </submittedName>
</protein>
<name>A0A7S1USE3_9STRA</name>
<accession>A0A7S1USE3</accession>
<organism evidence="1">
    <name type="scientific">Grammatophora oceanica</name>
    <dbReference type="NCBI Taxonomy" id="210454"/>
    <lineage>
        <taxon>Eukaryota</taxon>
        <taxon>Sar</taxon>
        <taxon>Stramenopiles</taxon>
        <taxon>Ochrophyta</taxon>
        <taxon>Bacillariophyta</taxon>
        <taxon>Fragilariophyceae</taxon>
        <taxon>Fragilariophycidae</taxon>
        <taxon>Rhabdonematales</taxon>
        <taxon>Grammatophoraceae</taxon>
        <taxon>Grammatophora</taxon>
    </lineage>
</organism>
<evidence type="ECO:0000313" key="1">
    <source>
        <dbReference type="EMBL" id="CAD9274813.1"/>
    </source>
</evidence>
<sequence>MLTEPWFDTDVLSGVASTTCDNASECNIIDLLNMSLRRDVFRSTRWINTETTAATAGRRKRGPTLSVEKSGPVVCRLTWRAFSNMRAYDTPFWLLVLRAK</sequence>
<proteinExistence type="predicted"/>